<evidence type="ECO:0000259" key="1">
    <source>
        <dbReference type="PROSITE" id="PS50802"/>
    </source>
</evidence>
<comment type="caution">
    <text evidence="2">The sequence shown here is derived from an EMBL/GenBank/DDBJ whole genome shotgun (WGS) entry which is preliminary data.</text>
</comment>
<organism evidence="2 3">
    <name type="scientific">Trifolium medium</name>
    <dbReference type="NCBI Taxonomy" id="97028"/>
    <lineage>
        <taxon>Eukaryota</taxon>
        <taxon>Viridiplantae</taxon>
        <taxon>Streptophyta</taxon>
        <taxon>Embryophyta</taxon>
        <taxon>Tracheophyta</taxon>
        <taxon>Spermatophyta</taxon>
        <taxon>Magnoliopsida</taxon>
        <taxon>eudicotyledons</taxon>
        <taxon>Gunneridae</taxon>
        <taxon>Pentapetalae</taxon>
        <taxon>rosids</taxon>
        <taxon>fabids</taxon>
        <taxon>Fabales</taxon>
        <taxon>Fabaceae</taxon>
        <taxon>Papilionoideae</taxon>
        <taxon>50 kb inversion clade</taxon>
        <taxon>NPAAA clade</taxon>
        <taxon>Hologalegina</taxon>
        <taxon>IRL clade</taxon>
        <taxon>Trifolieae</taxon>
        <taxon>Trifolium</taxon>
    </lineage>
</organism>
<sequence>MHEYFSHVINVAGDGHCGFRAVAHLLGKSEDNHHMIRLDLLTELVHNKARYFQLFGGKDKLDYLKDALTPAGIGDADEDKWLTMPDMGFLLAQRYKHMVVLLAGNDEYSEMYFLLEGAPPYQERLMCLGWVNENHFMVVYLKPSSPIPSVSPMWDKYCSDNASTWPDKFVDRMTAYNNLKRSHGGIVVEVRYLSSGCVLRDYRAFVA</sequence>
<dbReference type="EMBL" id="LXQA010000357">
    <property type="protein sequence ID" value="MCH79777.1"/>
    <property type="molecule type" value="Genomic_DNA"/>
</dbReference>
<feature type="domain" description="OTU" evidence="1">
    <location>
        <begin position="6"/>
        <end position="142"/>
    </location>
</feature>
<evidence type="ECO:0000313" key="3">
    <source>
        <dbReference type="Proteomes" id="UP000265520"/>
    </source>
</evidence>
<proteinExistence type="predicted"/>
<dbReference type="InterPro" id="IPR003323">
    <property type="entry name" value="OTU_dom"/>
</dbReference>
<gene>
    <name evidence="2" type="ORF">A2U01_0000533</name>
</gene>
<name>A0A392LXU9_9FABA</name>
<reference evidence="2 3" key="1">
    <citation type="journal article" date="2018" name="Front. Plant Sci.">
        <title>Red Clover (Trifolium pratense) and Zigzag Clover (T. medium) - A Picture of Genomic Similarities and Differences.</title>
        <authorList>
            <person name="Dluhosova J."/>
            <person name="Istvanek J."/>
            <person name="Nedelnik J."/>
            <person name="Repkova J."/>
        </authorList>
    </citation>
    <scope>NUCLEOTIDE SEQUENCE [LARGE SCALE GENOMIC DNA]</scope>
    <source>
        <strain evidence="3">cv. 10/8</strain>
        <tissue evidence="2">Leaf</tissue>
    </source>
</reference>
<dbReference type="AlphaFoldDB" id="A0A392LXU9"/>
<keyword evidence="3" id="KW-1185">Reference proteome</keyword>
<dbReference type="CDD" id="cd22744">
    <property type="entry name" value="OTU"/>
    <property type="match status" value="1"/>
</dbReference>
<dbReference type="Proteomes" id="UP000265520">
    <property type="component" value="Unassembled WGS sequence"/>
</dbReference>
<protein>
    <submittedName>
        <fullName evidence="2">FAR1-related protein</fullName>
    </submittedName>
</protein>
<accession>A0A392LXU9</accession>
<dbReference type="PROSITE" id="PS50802">
    <property type="entry name" value="OTU"/>
    <property type="match status" value="1"/>
</dbReference>
<dbReference type="Gene3D" id="3.90.70.80">
    <property type="match status" value="1"/>
</dbReference>
<evidence type="ECO:0000313" key="2">
    <source>
        <dbReference type="EMBL" id="MCH79777.1"/>
    </source>
</evidence>